<evidence type="ECO:0000256" key="2">
    <source>
        <dbReference type="ARBA" id="ARBA00004651"/>
    </source>
</evidence>
<dbReference type="STRING" id="1169540.A0A0G4EG81"/>
<feature type="region of interest" description="Disordered" evidence="15">
    <location>
        <begin position="749"/>
        <end position="789"/>
    </location>
</feature>
<evidence type="ECO:0000256" key="7">
    <source>
        <dbReference type="ARBA" id="ARBA00022801"/>
    </source>
</evidence>
<evidence type="ECO:0000256" key="12">
    <source>
        <dbReference type="ARBA" id="ARBA00023136"/>
    </source>
</evidence>
<accession>A0A0G4EG81</accession>
<dbReference type="VEuPathDB" id="CryptoDB:Vbra_11581"/>
<dbReference type="GO" id="GO:0005886">
    <property type="term" value="C:plasma membrane"/>
    <property type="evidence" value="ECO:0007669"/>
    <property type="project" value="UniProtKB-SubCell"/>
</dbReference>
<evidence type="ECO:0000256" key="8">
    <source>
        <dbReference type="ARBA" id="ARBA00022837"/>
    </source>
</evidence>
<feature type="compositionally biased region" description="Basic and acidic residues" evidence="15">
    <location>
        <begin position="27"/>
        <end position="37"/>
    </location>
</feature>
<dbReference type="EMBL" id="CDMY01000220">
    <property type="protein sequence ID" value="CEL94490.1"/>
    <property type="molecule type" value="Genomic_DNA"/>
</dbReference>
<feature type="region of interest" description="Disordered" evidence="15">
    <location>
        <begin position="591"/>
        <end position="627"/>
    </location>
</feature>
<keyword evidence="8" id="KW-0106">Calcium</keyword>
<dbReference type="Proteomes" id="UP000041254">
    <property type="component" value="Unassembled WGS sequence"/>
</dbReference>
<dbReference type="PANTHER" id="PTHR45792">
    <property type="entry name" value="DIACYLGLYCEROL LIPASE HOMOLOG-RELATED"/>
    <property type="match status" value="1"/>
</dbReference>
<feature type="compositionally biased region" description="Polar residues" evidence="15">
    <location>
        <begin position="775"/>
        <end position="789"/>
    </location>
</feature>
<feature type="compositionally biased region" description="Low complexity" evidence="15">
    <location>
        <begin position="844"/>
        <end position="860"/>
    </location>
</feature>
<feature type="compositionally biased region" description="Low complexity" evidence="15">
    <location>
        <begin position="81"/>
        <end position="103"/>
    </location>
</feature>
<feature type="compositionally biased region" description="Gly residues" evidence="15">
    <location>
        <begin position="831"/>
        <end position="843"/>
    </location>
</feature>
<keyword evidence="5" id="KW-0812">Transmembrane</keyword>
<dbReference type="Pfam" id="PF01764">
    <property type="entry name" value="Lipase_3"/>
    <property type="match status" value="1"/>
</dbReference>
<evidence type="ECO:0000256" key="14">
    <source>
        <dbReference type="ARBA" id="ARBA00026104"/>
    </source>
</evidence>
<evidence type="ECO:0000256" key="3">
    <source>
        <dbReference type="ARBA" id="ARBA00022475"/>
    </source>
</evidence>
<feature type="region of interest" description="Disordered" evidence="15">
    <location>
        <begin position="1075"/>
        <end position="1101"/>
    </location>
</feature>
<dbReference type="AlphaFoldDB" id="A0A0G4EG81"/>
<keyword evidence="4" id="KW-0597">Phosphoprotein</keyword>
<keyword evidence="7" id="KW-0378">Hydrolase</keyword>
<evidence type="ECO:0000313" key="17">
    <source>
        <dbReference type="EMBL" id="CEL94490.1"/>
    </source>
</evidence>
<comment type="subcellular location">
    <subcellularLocation>
        <location evidence="2">Cell membrane</location>
        <topology evidence="2">Multi-pass membrane protein</topology>
    </subcellularLocation>
</comment>
<evidence type="ECO:0000256" key="6">
    <source>
        <dbReference type="ARBA" id="ARBA00022723"/>
    </source>
</evidence>
<dbReference type="GO" id="GO:0046872">
    <property type="term" value="F:metal ion binding"/>
    <property type="evidence" value="ECO:0007669"/>
    <property type="project" value="UniProtKB-KW"/>
</dbReference>
<name>A0A0G4EG81_VITBC</name>
<evidence type="ECO:0000256" key="15">
    <source>
        <dbReference type="SAM" id="MobiDB-lite"/>
    </source>
</evidence>
<evidence type="ECO:0000256" key="5">
    <source>
        <dbReference type="ARBA" id="ARBA00022692"/>
    </source>
</evidence>
<dbReference type="GO" id="GO:0016042">
    <property type="term" value="P:lipid catabolic process"/>
    <property type="evidence" value="ECO:0007669"/>
    <property type="project" value="UniProtKB-KW"/>
</dbReference>
<dbReference type="InterPro" id="IPR029058">
    <property type="entry name" value="AB_hydrolase_fold"/>
</dbReference>
<keyword evidence="10" id="KW-1133">Transmembrane helix</keyword>
<dbReference type="PANTHER" id="PTHR45792:SF8">
    <property type="entry name" value="DIACYLGLYCEROL LIPASE-ALPHA"/>
    <property type="match status" value="1"/>
</dbReference>
<evidence type="ECO:0000313" key="18">
    <source>
        <dbReference type="Proteomes" id="UP000041254"/>
    </source>
</evidence>
<evidence type="ECO:0000259" key="16">
    <source>
        <dbReference type="Pfam" id="PF01764"/>
    </source>
</evidence>
<sequence>MESNTEEARNDVERAVLPVSVRVSESSPRDIHLHVEEVAQSPSSTPNQRTRRYLRALGQSAAQCIRMHHPLRGAGNDPAHQQQQQQQQQQQNQQQQQQQQQQQASSSTAPPHQVASSSLHPPVLNQHDSGFHQRVQYGFQRVLWYIDCFCCVCRGIPPLAETDEATVLRIIAMLVIEFSRGAEGVTLADVMLGISILRARQKQQQLLSLQSPPGQSPIPSRHMYRRLRNRLRVRHHRRPQQQRTSAAAAPVPTRPPNYSFRPKRAQRSPLSPPTIQSPFDTTYGGRAVTAPAVAAGGGGGGGGGGQNEPIERRGGGRVWGVGELKVTRVPVEDLSFAVAYFAHFMMASYGWRLYQLLYPFTGCIQTWWWWSVRCMSRRSTYEAAFLKVAGIPAEDLIVSCVASQPFKPSHFLCIDRRSQSVVLVVRGSLETTDIITDAVCTNAPFQNGYAHAGILAGAEWVLAKTERHIDRCFNLHPHYRLIVVGHSLGAGVATLLGCLLEPRYPGLHVFAYAPPHLVDVETAQSLVPMVTTVAFGKDLVCHMSLRSMLKLRNAIVRAAVGREQAQTPTGTQQVSLVSSIEPKASASASASASAAAAPATNGSSAAQPPAQPTQPHSQPPGPVTAASGKRANRLWLLLKVPFISHQTLLLEAEKAGLNVEASHSFSSHAPSLVPHYPVGNVGSPPVYSTSFDAGELATSPVDISGTIPHYGSAAQRPTHPHPHPHAAQRLSPAGNSAGVVKVESMTPMTTTAHSPLPLMPTSGAPSSQHHHQPLPTVTESEMSGSDSSMQLVAKADTNTATATATATAGAAEAEAAAGSAVGSTTDATAGAAGGAASGAGGAGEATTGNNHATTSTDAGAPPSPRPLPELAPLGGAGVEVETTHPAMAMEGAVSASGGGLLGGEGMGDSFQMLVEDPSTLAESLFLPGWIFHIAEVSKLNPHVSAEVTEDLQPTSCILAPCLWWMRLCRRRSPAPSAAQSDSGRTSPRRPPPRARGCCTRADLKVRRAEHECFNDIKISTRMFSDHMPGNYWKRAQELNFCLGAERNSKKAPPSEIRRRLESALDYFQALSTIQAYHRTQTSPTRSPPPFDTDEERETHSD</sequence>
<evidence type="ECO:0000256" key="10">
    <source>
        <dbReference type="ARBA" id="ARBA00022989"/>
    </source>
</evidence>
<feature type="compositionally biased region" description="Low complexity" evidence="15">
    <location>
        <begin position="591"/>
        <end position="608"/>
    </location>
</feature>
<proteinExistence type="predicted"/>
<evidence type="ECO:0000256" key="1">
    <source>
        <dbReference type="ARBA" id="ARBA00001913"/>
    </source>
</evidence>
<keyword evidence="6" id="KW-0479">Metal-binding</keyword>
<dbReference type="SUPFAM" id="SSF53474">
    <property type="entry name" value="alpha/beta-Hydrolases"/>
    <property type="match status" value="1"/>
</dbReference>
<evidence type="ECO:0000256" key="9">
    <source>
        <dbReference type="ARBA" id="ARBA00022963"/>
    </source>
</evidence>
<feature type="region of interest" description="Disordered" evidence="15">
    <location>
        <begin position="828"/>
        <end position="873"/>
    </location>
</feature>
<keyword evidence="18" id="KW-1185">Reference proteome</keyword>
<keyword evidence="12" id="KW-0472">Membrane</keyword>
<evidence type="ECO:0000256" key="13">
    <source>
        <dbReference type="ARBA" id="ARBA00024531"/>
    </source>
</evidence>
<keyword evidence="11" id="KW-0443">Lipid metabolism</keyword>
<organism evidence="17 18">
    <name type="scientific">Vitrella brassicaformis (strain CCMP3155)</name>
    <dbReference type="NCBI Taxonomy" id="1169540"/>
    <lineage>
        <taxon>Eukaryota</taxon>
        <taxon>Sar</taxon>
        <taxon>Alveolata</taxon>
        <taxon>Colpodellida</taxon>
        <taxon>Vitrellaceae</taxon>
        <taxon>Vitrella</taxon>
    </lineage>
</organism>
<dbReference type="EC" id="3.1.1.116" evidence="14"/>
<keyword evidence="3" id="KW-1003">Cell membrane</keyword>
<feature type="region of interest" description="Disordered" evidence="15">
    <location>
        <begin position="22"/>
        <end position="49"/>
    </location>
</feature>
<gene>
    <name evidence="17" type="ORF">Vbra_11581</name>
</gene>
<reference evidence="17 18" key="1">
    <citation type="submission" date="2014-11" db="EMBL/GenBank/DDBJ databases">
        <authorList>
            <person name="Zhu J."/>
            <person name="Qi W."/>
            <person name="Song R."/>
        </authorList>
    </citation>
    <scope>NUCLEOTIDE SEQUENCE [LARGE SCALE GENOMIC DNA]</scope>
</reference>
<evidence type="ECO:0000256" key="11">
    <source>
        <dbReference type="ARBA" id="ARBA00023098"/>
    </source>
</evidence>
<feature type="compositionally biased region" description="Polar residues" evidence="15">
    <location>
        <begin position="104"/>
        <end position="119"/>
    </location>
</feature>
<dbReference type="Gene3D" id="3.40.50.1820">
    <property type="entry name" value="alpha/beta hydrolase"/>
    <property type="match status" value="1"/>
</dbReference>
<feature type="region of interest" description="Disordered" evidence="15">
    <location>
        <begin position="710"/>
        <end position="731"/>
    </location>
</feature>
<comment type="catalytic activity">
    <reaction evidence="13">
        <text>a 1,2-diacyl-sn-glycerol + H2O = a 2-acylglycerol + a fatty acid + H(+)</text>
        <dbReference type="Rhea" id="RHEA:33275"/>
        <dbReference type="ChEBI" id="CHEBI:15377"/>
        <dbReference type="ChEBI" id="CHEBI:15378"/>
        <dbReference type="ChEBI" id="CHEBI:17389"/>
        <dbReference type="ChEBI" id="CHEBI:17815"/>
        <dbReference type="ChEBI" id="CHEBI:28868"/>
        <dbReference type="EC" id="3.1.1.116"/>
    </reaction>
    <physiologicalReaction direction="left-to-right" evidence="13">
        <dbReference type="Rhea" id="RHEA:33276"/>
    </physiologicalReaction>
</comment>
<feature type="compositionally biased region" description="Pro residues" evidence="15">
    <location>
        <begin position="609"/>
        <end position="622"/>
    </location>
</feature>
<dbReference type="CDD" id="cd00519">
    <property type="entry name" value="Lipase_3"/>
    <property type="match status" value="1"/>
</dbReference>
<protein>
    <recommendedName>
        <fullName evidence="14">sn-1-specific diacylglycerol lipase</fullName>
        <ecNumber evidence="14">3.1.1.116</ecNumber>
    </recommendedName>
</protein>
<comment type="cofactor">
    <cofactor evidence="1">
        <name>Ca(2+)</name>
        <dbReference type="ChEBI" id="CHEBI:29108"/>
    </cofactor>
</comment>
<dbReference type="InParanoid" id="A0A0G4EG81"/>
<dbReference type="OrthoDB" id="436846at2759"/>
<feature type="region of interest" description="Disordered" evidence="15">
    <location>
        <begin position="70"/>
        <end position="122"/>
    </location>
</feature>
<feature type="region of interest" description="Disordered" evidence="15">
    <location>
        <begin position="234"/>
        <end position="276"/>
    </location>
</feature>
<keyword evidence="9" id="KW-0442">Lipid degradation</keyword>
<dbReference type="GO" id="GO:0016298">
    <property type="term" value="F:lipase activity"/>
    <property type="evidence" value="ECO:0007669"/>
    <property type="project" value="TreeGrafter"/>
</dbReference>
<dbReference type="InterPro" id="IPR052214">
    <property type="entry name" value="DAG_Lipase-Related"/>
</dbReference>
<feature type="region of interest" description="Disordered" evidence="15">
    <location>
        <begin position="974"/>
        <end position="996"/>
    </location>
</feature>
<evidence type="ECO:0000256" key="4">
    <source>
        <dbReference type="ARBA" id="ARBA00022553"/>
    </source>
</evidence>
<dbReference type="InterPro" id="IPR002921">
    <property type="entry name" value="Fungal_lipase-type"/>
</dbReference>
<feature type="domain" description="Fungal lipase-type" evidence="16">
    <location>
        <begin position="422"/>
        <end position="545"/>
    </location>
</feature>